<evidence type="ECO:0000259" key="4">
    <source>
        <dbReference type="PROSITE" id="PS50213"/>
    </source>
</evidence>
<feature type="chain" id="PRO_5045131155" description="FAS1 domain-containing protein" evidence="3">
    <location>
        <begin position="19"/>
        <end position="254"/>
    </location>
</feature>
<accession>A0ABR4ER80</accession>
<name>A0ABR4ER80_9PEZI</name>
<feature type="domain" description="FAS1" evidence="4">
    <location>
        <begin position="79"/>
        <end position="225"/>
    </location>
</feature>
<reference evidence="5 6" key="1">
    <citation type="submission" date="2024-03" db="EMBL/GenBank/DDBJ databases">
        <title>A high-quality draft genome sequence of Diaporthe vaccinii, a causative agent of upright dieback and viscid rot disease in cranberry plants.</title>
        <authorList>
            <person name="Sarrasin M."/>
            <person name="Lang B.F."/>
            <person name="Burger G."/>
        </authorList>
    </citation>
    <scope>NUCLEOTIDE SEQUENCE [LARGE SCALE GENOMIC DNA]</scope>
    <source>
        <strain evidence="5 6">IS7</strain>
    </source>
</reference>
<evidence type="ECO:0000256" key="1">
    <source>
        <dbReference type="ARBA" id="ARBA00022729"/>
    </source>
</evidence>
<keyword evidence="6" id="KW-1185">Reference proteome</keyword>
<evidence type="ECO:0000313" key="5">
    <source>
        <dbReference type="EMBL" id="KAL2284938.1"/>
    </source>
</evidence>
<dbReference type="Proteomes" id="UP001600888">
    <property type="component" value="Unassembled WGS sequence"/>
</dbReference>
<feature type="region of interest" description="Disordered" evidence="2">
    <location>
        <begin position="28"/>
        <end position="83"/>
    </location>
</feature>
<evidence type="ECO:0000256" key="3">
    <source>
        <dbReference type="SAM" id="SignalP"/>
    </source>
</evidence>
<dbReference type="PANTHER" id="PTHR28156:SF1">
    <property type="entry name" value="FAS1 DOMAIN-CONTAINING PROTEIN YDR262W"/>
    <property type="match status" value="1"/>
</dbReference>
<keyword evidence="1 3" id="KW-0732">Signal</keyword>
<dbReference type="InterPro" id="IPR000782">
    <property type="entry name" value="FAS1_domain"/>
</dbReference>
<dbReference type="InterPro" id="IPR036378">
    <property type="entry name" value="FAS1_dom_sf"/>
</dbReference>
<organism evidence="5 6">
    <name type="scientific">Diaporthe vaccinii</name>
    <dbReference type="NCBI Taxonomy" id="105482"/>
    <lineage>
        <taxon>Eukaryota</taxon>
        <taxon>Fungi</taxon>
        <taxon>Dikarya</taxon>
        <taxon>Ascomycota</taxon>
        <taxon>Pezizomycotina</taxon>
        <taxon>Sordariomycetes</taxon>
        <taxon>Sordariomycetidae</taxon>
        <taxon>Diaporthales</taxon>
        <taxon>Diaporthaceae</taxon>
        <taxon>Diaporthe</taxon>
        <taxon>Diaporthe eres species complex</taxon>
    </lineage>
</organism>
<protein>
    <recommendedName>
        <fullName evidence="4">FAS1 domain-containing protein</fullName>
    </recommendedName>
</protein>
<dbReference type="EMBL" id="JBAWTH010000033">
    <property type="protein sequence ID" value="KAL2284938.1"/>
    <property type="molecule type" value="Genomic_DNA"/>
</dbReference>
<sequence>MRSTQLTLLLSSALLAHSLMPISISLHNRGRGGKAIPPPVSADEVQRPIMDGPGPALPPGTSHGGPSGPQDPPAGGPGTVILSDVMGKDRSINVFASLVRDVDSLSRRLDDSSQNSTVLAPLNSAMDKLPRKPWEDPSDYDKLGVDAYEGDDGRERAQKNIRRFVEAHVVPESPWDEGVKVKTLGSDGAEIWWEEKDGKKMVEILLRRALFASGRLTIRVIDTTWEYRGFHCSKFGLKRSSLDTQECSELFIIC</sequence>
<gene>
    <name evidence="5" type="ORF">FJTKL_08489</name>
</gene>
<proteinExistence type="predicted"/>
<dbReference type="PANTHER" id="PTHR28156">
    <property type="entry name" value="FAS1 DOMAIN-CONTAINING PROTEIN YDR262W"/>
    <property type="match status" value="1"/>
</dbReference>
<comment type="caution">
    <text evidence="5">The sequence shown here is derived from an EMBL/GenBank/DDBJ whole genome shotgun (WGS) entry which is preliminary data.</text>
</comment>
<evidence type="ECO:0000313" key="6">
    <source>
        <dbReference type="Proteomes" id="UP001600888"/>
    </source>
</evidence>
<dbReference type="InterPro" id="IPR040200">
    <property type="entry name" value="Mug57-like"/>
</dbReference>
<dbReference type="PROSITE" id="PS50213">
    <property type="entry name" value="FAS1"/>
    <property type="match status" value="1"/>
</dbReference>
<feature type="signal peptide" evidence="3">
    <location>
        <begin position="1"/>
        <end position="18"/>
    </location>
</feature>
<dbReference type="Gene3D" id="2.30.180.10">
    <property type="entry name" value="FAS1 domain"/>
    <property type="match status" value="1"/>
</dbReference>
<dbReference type="SUPFAM" id="SSF82153">
    <property type="entry name" value="FAS1 domain"/>
    <property type="match status" value="1"/>
</dbReference>
<evidence type="ECO:0000256" key="2">
    <source>
        <dbReference type="SAM" id="MobiDB-lite"/>
    </source>
</evidence>